<keyword evidence="1 2" id="KW-0694">RNA-binding</keyword>
<dbReference type="InterPro" id="IPR035979">
    <property type="entry name" value="RBD_domain_sf"/>
</dbReference>
<evidence type="ECO:0000259" key="4">
    <source>
        <dbReference type="PROSITE" id="PS50102"/>
    </source>
</evidence>
<dbReference type="Gene3D" id="6.10.250.610">
    <property type="match status" value="1"/>
</dbReference>
<accession>A0A6J1X7K6</accession>
<dbReference type="SMART" id="SM00360">
    <property type="entry name" value="RRM"/>
    <property type="match status" value="2"/>
</dbReference>
<feature type="compositionally biased region" description="Acidic residues" evidence="3">
    <location>
        <begin position="192"/>
        <end position="201"/>
    </location>
</feature>
<gene>
    <name evidence="6" type="primary">LOC113521276</name>
</gene>
<evidence type="ECO:0000256" key="1">
    <source>
        <dbReference type="ARBA" id="ARBA00022884"/>
    </source>
</evidence>
<sequence>MSNVLLIRHLPTGLSFQDKEQLLRHFGAEKVWETTAKRNYIFASFSSVEKAKASLTRLHQLKIAQRRLVVEYSFEKELVTSDKQEVETSASTKHVKNFLKVLNAWNPSVDFYQPPPVHLSYKYPDASPTALVNILYALFKHKPFYIQTLHLMNKMCLDAPFKDNEVAVHFFKETFKQFFASETSVVPPLPESEPESEISSDEMEKQQQSVPLSVKRRQTLPKTRKRAAAILSTATLPKVKKVPVNQEEVFENVTPIQEAKKISLVVHQNALQKPTEEPEVIGELGKFQKEEQPAQPIEVETEPEQPTITRKELLKNRISYRDMKVLPVFKNYHPGQPSMRLYIKNLAKTVTEVDVTRIYKRYVETLPDDDQLCFDVRVMQEGKMKGQAFVTFPSVSIAEKALNETNGYMLKDKPMVVQFARAANKKSIE</sequence>
<evidence type="ECO:0000313" key="6">
    <source>
        <dbReference type="RefSeq" id="XP_026762566.2"/>
    </source>
</evidence>
<feature type="domain" description="RRM" evidence="4">
    <location>
        <begin position="339"/>
        <end position="422"/>
    </location>
</feature>
<proteinExistence type="predicted"/>
<dbReference type="GeneID" id="113521276"/>
<dbReference type="FunCoup" id="A0A6J1X7K6">
    <property type="interactions" value="775"/>
</dbReference>
<dbReference type="CDD" id="cd12239">
    <property type="entry name" value="RRM2_RBM40_like"/>
    <property type="match status" value="1"/>
</dbReference>
<dbReference type="AlphaFoldDB" id="A0A6J1X7K6"/>
<dbReference type="GO" id="GO:0030626">
    <property type="term" value="F:U12 snRNA binding"/>
    <property type="evidence" value="ECO:0007669"/>
    <property type="project" value="TreeGrafter"/>
</dbReference>
<feature type="domain" description="RRM" evidence="4">
    <location>
        <begin position="3"/>
        <end position="75"/>
    </location>
</feature>
<dbReference type="Proteomes" id="UP001652740">
    <property type="component" value="Unplaced"/>
</dbReference>
<evidence type="ECO:0000313" key="5">
    <source>
        <dbReference type="Proteomes" id="UP001652740"/>
    </source>
</evidence>
<keyword evidence="5" id="KW-1185">Reference proteome</keyword>
<name>A0A6J1X7K6_GALME</name>
<dbReference type="InParanoid" id="A0A6J1X7K6"/>
<dbReference type="GO" id="GO:0000398">
    <property type="term" value="P:mRNA splicing, via spliceosome"/>
    <property type="evidence" value="ECO:0007669"/>
    <property type="project" value="TreeGrafter"/>
</dbReference>
<dbReference type="PANTHER" id="PTHR16105:SF0">
    <property type="entry name" value="RNA-BINDING REGION-CONTAINING PROTEIN 3"/>
    <property type="match status" value="1"/>
</dbReference>
<dbReference type="PANTHER" id="PTHR16105">
    <property type="entry name" value="RNA-BINDING REGION-CONTAINING PROTEIN 3"/>
    <property type="match status" value="1"/>
</dbReference>
<dbReference type="SUPFAM" id="SSF54928">
    <property type="entry name" value="RNA-binding domain, RBD"/>
    <property type="match status" value="2"/>
</dbReference>
<dbReference type="KEGG" id="gmw:113521276"/>
<organism evidence="5 6">
    <name type="scientific">Galleria mellonella</name>
    <name type="common">Greater wax moth</name>
    <dbReference type="NCBI Taxonomy" id="7137"/>
    <lineage>
        <taxon>Eukaryota</taxon>
        <taxon>Metazoa</taxon>
        <taxon>Ecdysozoa</taxon>
        <taxon>Arthropoda</taxon>
        <taxon>Hexapoda</taxon>
        <taxon>Insecta</taxon>
        <taxon>Pterygota</taxon>
        <taxon>Neoptera</taxon>
        <taxon>Endopterygota</taxon>
        <taxon>Lepidoptera</taxon>
        <taxon>Glossata</taxon>
        <taxon>Ditrysia</taxon>
        <taxon>Pyraloidea</taxon>
        <taxon>Pyralidae</taxon>
        <taxon>Galleriinae</taxon>
        <taxon>Galleria</taxon>
    </lineage>
</organism>
<dbReference type="GO" id="GO:0097157">
    <property type="term" value="F:pre-mRNA intronic binding"/>
    <property type="evidence" value="ECO:0007669"/>
    <property type="project" value="TreeGrafter"/>
</dbReference>
<evidence type="ECO:0000256" key="3">
    <source>
        <dbReference type="SAM" id="MobiDB-lite"/>
    </source>
</evidence>
<evidence type="ECO:0000256" key="2">
    <source>
        <dbReference type="PROSITE-ProRule" id="PRU00176"/>
    </source>
</evidence>
<dbReference type="InterPro" id="IPR012677">
    <property type="entry name" value="Nucleotide-bd_a/b_plait_sf"/>
</dbReference>
<dbReference type="RefSeq" id="XP_026762566.2">
    <property type="nucleotide sequence ID" value="XM_026906765.3"/>
</dbReference>
<protein>
    <submittedName>
        <fullName evidence="6">RNA-binding region-containing protein 3</fullName>
    </submittedName>
</protein>
<dbReference type="PROSITE" id="PS50102">
    <property type="entry name" value="RRM"/>
    <property type="match status" value="2"/>
</dbReference>
<dbReference type="GO" id="GO:0005689">
    <property type="term" value="C:U12-type spliceosomal complex"/>
    <property type="evidence" value="ECO:0007669"/>
    <property type="project" value="TreeGrafter"/>
</dbReference>
<reference evidence="6" key="1">
    <citation type="submission" date="2025-08" db="UniProtKB">
        <authorList>
            <consortium name="RefSeq"/>
        </authorList>
    </citation>
    <scope>IDENTIFICATION</scope>
    <source>
        <tissue evidence="6">Whole larvae</tissue>
    </source>
</reference>
<dbReference type="Gene3D" id="3.30.70.330">
    <property type="match status" value="2"/>
</dbReference>
<dbReference type="Pfam" id="PF00076">
    <property type="entry name" value="RRM_1"/>
    <property type="match status" value="1"/>
</dbReference>
<dbReference type="InterPro" id="IPR045164">
    <property type="entry name" value="RBM41/RNPC3"/>
</dbReference>
<dbReference type="InterPro" id="IPR000504">
    <property type="entry name" value="RRM_dom"/>
</dbReference>
<feature type="region of interest" description="Disordered" evidence="3">
    <location>
        <begin position="186"/>
        <end position="213"/>
    </location>
</feature>